<dbReference type="Gene3D" id="2.40.70.10">
    <property type="entry name" value="Acid Proteases"/>
    <property type="match status" value="1"/>
</dbReference>
<evidence type="ECO:0008006" key="2">
    <source>
        <dbReference type="Google" id="ProtNLM"/>
    </source>
</evidence>
<dbReference type="AlphaFoldDB" id="A0A0B2RZ11"/>
<evidence type="ECO:0000313" key="1">
    <source>
        <dbReference type="EMBL" id="KHN37449.1"/>
    </source>
</evidence>
<dbReference type="PANTHER" id="PTHR33067:SF35">
    <property type="entry name" value="ASPARTIC PEPTIDASE DDI1-TYPE DOMAIN-CONTAINING PROTEIN"/>
    <property type="match status" value="1"/>
</dbReference>
<reference evidence="1" key="1">
    <citation type="submission" date="2014-07" db="EMBL/GenBank/DDBJ databases">
        <title>Identification of a novel salt tolerance gene in wild soybean by whole-genome sequencing.</title>
        <authorList>
            <person name="Lam H.-M."/>
            <person name="Qi X."/>
            <person name="Li M.-W."/>
            <person name="Liu X."/>
            <person name="Xie M."/>
            <person name="Ni M."/>
            <person name="Xu X."/>
        </authorList>
    </citation>
    <scope>NUCLEOTIDE SEQUENCE [LARGE SCALE GENOMIC DNA]</scope>
    <source>
        <tissue evidence="1">Root</tissue>
    </source>
</reference>
<dbReference type="EMBL" id="KN647018">
    <property type="protein sequence ID" value="KHN37449.1"/>
    <property type="molecule type" value="Genomic_DNA"/>
</dbReference>
<dbReference type="PANTHER" id="PTHR33067">
    <property type="entry name" value="RNA-DIRECTED DNA POLYMERASE-RELATED"/>
    <property type="match status" value="1"/>
</dbReference>
<protein>
    <recommendedName>
        <fullName evidence="2">Aspartic peptidase DDI1-type domain-containing protein</fullName>
    </recommendedName>
</protein>
<gene>
    <name evidence="1" type="ORF">glysoja_049148</name>
</gene>
<accession>A0A0B2RZ11</accession>
<feature type="non-terminal residue" evidence="1">
    <location>
        <position position="1"/>
    </location>
</feature>
<sequence>DKSEDRQFARFVEMLKMVHINISFIEIIAQIPKYAKYLKEILSNKEKLAYFTTIGLNKKCFAIVLRKLPPKLSDPGSFSVPCTIGNLQINRALCDLGASINLMPYSVYKKLGLQEPQPTNIFLLLAYKTLTYPRGIVENLLVKVGK</sequence>
<proteinExistence type="predicted"/>
<dbReference type="Proteomes" id="UP000053555">
    <property type="component" value="Unassembled WGS sequence"/>
</dbReference>
<feature type="non-terminal residue" evidence="1">
    <location>
        <position position="146"/>
    </location>
</feature>
<organism evidence="1">
    <name type="scientific">Glycine soja</name>
    <name type="common">Wild soybean</name>
    <dbReference type="NCBI Taxonomy" id="3848"/>
    <lineage>
        <taxon>Eukaryota</taxon>
        <taxon>Viridiplantae</taxon>
        <taxon>Streptophyta</taxon>
        <taxon>Embryophyta</taxon>
        <taxon>Tracheophyta</taxon>
        <taxon>Spermatophyta</taxon>
        <taxon>Magnoliopsida</taxon>
        <taxon>eudicotyledons</taxon>
        <taxon>Gunneridae</taxon>
        <taxon>Pentapetalae</taxon>
        <taxon>rosids</taxon>
        <taxon>fabids</taxon>
        <taxon>Fabales</taxon>
        <taxon>Fabaceae</taxon>
        <taxon>Papilionoideae</taxon>
        <taxon>50 kb inversion clade</taxon>
        <taxon>NPAAA clade</taxon>
        <taxon>indigoferoid/millettioid clade</taxon>
        <taxon>Phaseoleae</taxon>
        <taxon>Glycine</taxon>
        <taxon>Glycine subgen. Soja</taxon>
    </lineage>
</organism>
<name>A0A0B2RZ11_GLYSO</name>
<dbReference type="InterPro" id="IPR021109">
    <property type="entry name" value="Peptidase_aspartic_dom_sf"/>
</dbReference>